<keyword evidence="1" id="KW-0378">Hydrolase</keyword>
<proteinExistence type="predicted"/>
<keyword evidence="1" id="KW-0067">ATP-binding</keyword>
<dbReference type="RefSeq" id="XP_010708744.2">
    <property type="nucleotide sequence ID" value="XM_010710442.3"/>
</dbReference>
<dbReference type="GeneTree" id="ENSGT00940000161328"/>
<dbReference type="InterPro" id="IPR050496">
    <property type="entry name" value="SNF2_RAD54_helicase_repair"/>
</dbReference>
<name>A0A803YLV4_MELGA</name>
<dbReference type="Ensembl" id="ENSMGAT00000034385.1">
    <property type="protein sequence ID" value="ENSMGAP00000032752.1"/>
    <property type="gene ID" value="ENSMGAG00000018675.1"/>
</dbReference>
<dbReference type="GO" id="GO:0004386">
    <property type="term" value="F:helicase activity"/>
    <property type="evidence" value="ECO:0007669"/>
    <property type="project" value="UniProtKB-KW"/>
</dbReference>
<evidence type="ECO:0000313" key="4">
    <source>
        <dbReference type="Proteomes" id="UP000001645"/>
    </source>
</evidence>
<keyword evidence="1" id="KW-0547">Nucleotide-binding</keyword>
<dbReference type="AlphaFoldDB" id="A0A803YLV4"/>
<dbReference type="InterPro" id="IPR000330">
    <property type="entry name" value="SNF2_N"/>
</dbReference>
<feature type="domain" description="SNF2 N-terminal" evidence="2">
    <location>
        <begin position="117"/>
        <end position="166"/>
    </location>
</feature>
<dbReference type="PANTHER" id="PTHR45629:SF7">
    <property type="entry name" value="DNA EXCISION REPAIR PROTEIN ERCC-6-RELATED"/>
    <property type="match status" value="1"/>
</dbReference>
<dbReference type="SUPFAM" id="SSF52540">
    <property type="entry name" value="P-loop containing nucleoside triphosphate hydrolases"/>
    <property type="match status" value="1"/>
</dbReference>
<dbReference type="GeneID" id="104910850"/>
<dbReference type="KEGG" id="mgp:104910850"/>
<dbReference type="Proteomes" id="UP000001645">
    <property type="component" value="Chromosome 4"/>
</dbReference>
<dbReference type="GO" id="GO:0005524">
    <property type="term" value="F:ATP binding"/>
    <property type="evidence" value="ECO:0007669"/>
    <property type="project" value="InterPro"/>
</dbReference>
<dbReference type="Pfam" id="PF00176">
    <property type="entry name" value="SNF2-rel_dom"/>
    <property type="match status" value="1"/>
</dbReference>
<dbReference type="InterPro" id="IPR027417">
    <property type="entry name" value="P-loop_NTPase"/>
</dbReference>
<protein>
    <recommendedName>
        <fullName evidence="2">SNF2 N-terminal domain-containing protein</fullName>
    </recommendedName>
</protein>
<evidence type="ECO:0000313" key="3">
    <source>
        <dbReference type="Ensembl" id="ENSMGAP00000032752.1"/>
    </source>
</evidence>
<gene>
    <name evidence="3" type="primary">LOC104910850</name>
</gene>
<sequence length="219" mass="24797">MGDASPDRWRVGERCLAPCPENGKFSEGIISSIEKDKNGKSFAIVSFLESEDKKILISELCRVEAGRCSWKSVIFDDSDLEKPYFPGQNLPSSTAAFKLSDDGDFIPYTINRYLRDYQREGAQFLYWHYANKRGCILGDDMGLGKTVQVISFLAAVLHKKGTREDIENNMPKFLQRTVKKESKCNPNKVQLFTDKISRILVKSNPCFVVCLLAFGVNIY</sequence>
<reference evidence="3" key="2">
    <citation type="submission" date="2025-08" db="UniProtKB">
        <authorList>
            <consortium name="Ensembl"/>
        </authorList>
    </citation>
    <scope>IDENTIFICATION</scope>
</reference>
<dbReference type="CDD" id="cd20400">
    <property type="entry name" value="Tudor_ERCC6L2"/>
    <property type="match status" value="1"/>
</dbReference>
<keyword evidence="4" id="KW-1185">Reference proteome</keyword>
<accession>A0A803YLV4</accession>
<organism evidence="3 4">
    <name type="scientific">Meleagris gallopavo</name>
    <name type="common">Wild turkey</name>
    <dbReference type="NCBI Taxonomy" id="9103"/>
    <lineage>
        <taxon>Eukaryota</taxon>
        <taxon>Metazoa</taxon>
        <taxon>Chordata</taxon>
        <taxon>Craniata</taxon>
        <taxon>Vertebrata</taxon>
        <taxon>Euteleostomi</taxon>
        <taxon>Archelosauria</taxon>
        <taxon>Archosauria</taxon>
        <taxon>Dinosauria</taxon>
        <taxon>Saurischia</taxon>
        <taxon>Theropoda</taxon>
        <taxon>Coelurosauria</taxon>
        <taxon>Aves</taxon>
        <taxon>Neognathae</taxon>
        <taxon>Galloanserae</taxon>
        <taxon>Galliformes</taxon>
        <taxon>Phasianidae</taxon>
        <taxon>Meleagridinae</taxon>
        <taxon>Meleagris</taxon>
    </lineage>
</organism>
<reference evidence="3" key="3">
    <citation type="submission" date="2025-09" db="UniProtKB">
        <authorList>
            <consortium name="Ensembl"/>
        </authorList>
    </citation>
    <scope>IDENTIFICATION</scope>
</reference>
<dbReference type="Gene3D" id="3.40.50.10810">
    <property type="entry name" value="Tandem AAA-ATPase domain"/>
    <property type="match status" value="1"/>
</dbReference>
<dbReference type="InterPro" id="IPR038718">
    <property type="entry name" value="SNF2-like_sf"/>
</dbReference>
<keyword evidence="1" id="KW-0347">Helicase</keyword>
<reference evidence="3 4" key="1">
    <citation type="journal article" date="2010" name="PLoS Biol.">
        <title>Multi-platform next-generation sequencing of the domestic turkey (Meleagris gallopavo): genome assembly and analysis.</title>
        <authorList>
            <person name="Dalloul R.A."/>
            <person name="Long J.A."/>
            <person name="Zimin A.V."/>
            <person name="Aslam L."/>
            <person name="Beal K."/>
            <person name="Blomberg L.A."/>
            <person name="Bouffard P."/>
            <person name="Burt D.W."/>
            <person name="Crasta O."/>
            <person name="Crooijmans R.P."/>
            <person name="Cooper K."/>
            <person name="Coulombe R.A."/>
            <person name="De S."/>
            <person name="Delany M.E."/>
            <person name="Dodgson J.B."/>
            <person name="Dong J.J."/>
            <person name="Evans C."/>
            <person name="Frederickson K.M."/>
            <person name="Flicek P."/>
            <person name="Florea L."/>
            <person name="Folkerts O."/>
            <person name="Groenen M.A."/>
            <person name="Harkins T.T."/>
            <person name="Herrero J."/>
            <person name="Hoffmann S."/>
            <person name="Megens H.J."/>
            <person name="Jiang A."/>
            <person name="de Jong P."/>
            <person name="Kaiser P."/>
            <person name="Kim H."/>
            <person name="Kim K.W."/>
            <person name="Kim S."/>
            <person name="Langenberger D."/>
            <person name="Lee M.K."/>
            <person name="Lee T."/>
            <person name="Mane S."/>
            <person name="Marcais G."/>
            <person name="Marz M."/>
            <person name="McElroy A.P."/>
            <person name="Modise T."/>
            <person name="Nefedov M."/>
            <person name="Notredame C."/>
            <person name="Paton I.R."/>
            <person name="Payne W.S."/>
            <person name="Pertea G."/>
            <person name="Prickett D."/>
            <person name="Puiu D."/>
            <person name="Qioa D."/>
            <person name="Raineri E."/>
            <person name="Ruffier M."/>
            <person name="Salzberg S.L."/>
            <person name="Schatz M.C."/>
            <person name="Scheuring C."/>
            <person name="Schmidt C.J."/>
            <person name="Schroeder S."/>
            <person name="Searle S.M."/>
            <person name="Smith E.J."/>
            <person name="Smith J."/>
            <person name="Sonstegard T.S."/>
            <person name="Stadler P.F."/>
            <person name="Tafer H."/>
            <person name="Tu Z.J."/>
            <person name="Van Tassell C.P."/>
            <person name="Vilella A.J."/>
            <person name="Williams K.P."/>
            <person name="Yorke J.A."/>
            <person name="Zhang L."/>
            <person name="Zhang H.B."/>
            <person name="Zhang X."/>
            <person name="Zhang Y."/>
            <person name="Reed K.M."/>
        </authorList>
    </citation>
    <scope>NUCLEOTIDE SEQUENCE [LARGE SCALE GENOMIC DNA]</scope>
</reference>
<evidence type="ECO:0000256" key="1">
    <source>
        <dbReference type="ARBA" id="ARBA00022806"/>
    </source>
</evidence>
<dbReference type="PANTHER" id="PTHR45629">
    <property type="entry name" value="SNF2/RAD54 FAMILY MEMBER"/>
    <property type="match status" value="1"/>
</dbReference>
<dbReference type="InParanoid" id="A0A803YLV4"/>
<evidence type="ECO:0000259" key="2">
    <source>
        <dbReference type="Pfam" id="PF00176"/>
    </source>
</evidence>